<dbReference type="InterPro" id="IPR013830">
    <property type="entry name" value="SGNH_hydro"/>
</dbReference>
<reference evidence="2" key="1">
    <citation type="submission" date="2014-11" db="EMBL/GenBank/DDBJ databases">
        <authorList>
            <person name="Malar M.C."/>
            <person name="Sen D."/>
            <person name="Tripathy S."/>
        </authorList>
    </citation>
    <scope>NUCLEOTIDE SEQUENCE</scope>
    <source>
        <strain evidence="2">BDU141951</strain>
    </source>
</reference>
<organism evidence="2">
    <name type="scientific">Lyngbya confervoides BDU141951</name>
    <dbReference type="NCBI Taxonomy" id="1574623"/>
    <lineage>
        <taxon>Bacteria</taxon>
        <taxon>Bacillati</taxon>
        <taxon>Cyanobacteriota</taxon>
        <taxon>Cyanophyceae</taxon>
        <taxon>Oscillatoriophycideae</taxon>
        <taxon>Oscillatoriales</taxon>
        <taxon>Microcoleaceae</taxon>
        <taxon>Lyngbya</taxon>
    </lineage>
</organism>
<comment type="caution">
    <text evidence="2">The sequence shown here is derived from an EMBL/GenBank/DDBJ whole genome shotgun (WGS) entry which is preliminary data.</text>
</comment>
<dbReference type="PANTHER" id="PTHR30383:SF5">
    <property type="entry name" value="SGNH HYDROLASE-TYPE ESTERASE DOMAIN-CONTAINING PROTEIN"/>
    <property type="match status" value="1"/>
</dbReference>
<reference evidence="2" key="3">
    <citation type="submission" date="2020-02" db="EMBL/GenBank/DDBJ databases">
        <authorList>
            <person name="Sarangi A.N."/>
            <person name="Ghosh S."/>
            <person name="Mukherjee M."/>
            <person name="Tripathy S."/>
        </authorList>
    </citation>
    <scope>NUCLEOTIDE SEQUENCE</scope>
    <source>
        <strain evidence="2">BDU141951</strain>
    </source>
</reference>
<dbReference type="InterPro" id="IPR036514">
    <property type="entry name" value="SGNH_hydro_sf"/>
</dbReference>
<gene>
    <name evidence="2" type="ORF">QQ91_004030</name>
</gene>
<dbReference type="PANTHER" id="PTHR30383">
    <property type="entry name" value="THIOESTERASE 1/PROTEASE 1/LYSOPHOSPHOLIPASE L1"/>
    <property type="match status" value="1"/>
</dbReference>
<protein>
    <submittedName>
        <fullName evidence="2">G-D-S-L family lipolytic protein</fullName>
    </submittedName>
</protein>
<dbReference type="AlphaFoldDB" id="A0A0C1YCS0"/>
<dbReference type="InterPro" id="IPR051532">
    <property type="entry name" value="Ester_Hydrolysis_Enzymes"/>
</dbReference>
<dbReference type="EMBL" id="JTHE02000003">
    <property type="protein sequence ID" value="NEV66281.1"/>
    <property type="molecule type" value="Genomic_DNA"/>
</dbReference>
<reference evidence="2" key="2">
    <citation type="journal article" date="2015" name="Genome Announc.">
        <title>Draft Genome Sequence of Filamentous Marine Cyanobacterium Lyngbya confervoides Strain BDU141951.</title>
        <authorList>
            <person name="Chandrababunaidu M.M."/>
            <person name="Sen D."/>
            <person name="Tripathy S."/>
        </authorList>
    </citation>
    <scope>NUCLEOTIDE SEQUENCE</scope>
    <source>
        <strain evidence="2">BDU141951</strain>
    </source>
</reference>
<dbReference type="Pfam" id="PF13472">
    <property type="entry name" value="Lipase_GDSL_2"/>
    <property type="match status" value="1"/>
</dbReference>
<dbReference type="SUPFAM" id="SSF52266">
    <property type="entry name" value="SGNH hydrolase"/>
    <property type="match status" value="1"/>
</dbReference>
<feature type="domain" description="SGNH hydrolase-type esterase" evidence="1">
    <location>
        <begin position="24"/>
        <end position="213"/>
    </location>
</feature>
<sequence>MMAVSPFSRSLGQSPQPAEKRIVAIGDSLVYGFGDPEGGGWVERLRRQWLQPETPGHAIYNLGVRADTTHRVAQRLVQEFQTRGEFRNRVPDLILLSVGLNDTCRVGKPDGRPFTEFALFQAQMLELLETAQALCPVMFIGMTPVIETQMPFAEVLYYNQVDQHRYKEFTKRACEQRDIPYLDVLDLWHRRGESWWRSRIASDGLHPNVLGYRSLLADIMDWSAFRSVL</sequence>
<name>A0A0C1YCS0_9CYAN</name>
<dbReference type="GO" id="GO:0004622">
    <property type="term" value="F:phosphatidylcholine lysophospholipase activity"/>
    <property type="evidence" value="ECO:0007669"/>
    <property type="project" value="TreeGrafter"/>
</dbReference>
<accession>A0A0C1YCS0</accession>
<evidence type="ECO:0000259" key="1">
    <source>
        <dbReference type="Pfam" id="PF13472"/>
    </source>
</evidence>
<dbReference type="Gene3D" id="3.40.50.1110">
    <property type="entry name" value="SGNH hydrolase"/>
    <property type="match status" value="1"/>
</dbReference>
<proteinExistence type="predicted"/>
<evidence type="ECO:0000313" key="2">
    <source>
        <dbReference type="EMBL" id="NEV66281.1"/>
    </source>
</evidence>